<evidence type="ECO:0000313" key="6">
    <source>
        <dbReference type="Proteomes" id="UP000032568"/>
    </source>
</evidence>
<reference evidence="5 6" key="2">
    <citation type="journal article" date="2022" name="Mar. Drugs">
        <title>Bioassay-Guided Fractionation Leads to the Detection of Cholic Acid Generated by the Rare Thalassomonas sp.</title>
        <authorList>
            <person name="Pheiffer F."/>
            <person name="Schneider Y.K."/>
            <person name="Hansen E.H."/>
            <person name="Andersen J.H."/>
            <person name="Isaksson J."/>
            <person name="Busche T."/>
            <person name="R C."/>
            <person name="Kalinowski J."/>
            <person name="Zyl L.V."/>
            <person name="Trindade M."/>
        </authorList>
    </citation>
    <scope>NUCLEOTIDE SEQUENCE [LARGE SCALE GENOMIC DNA]</scope>
    <source>
        <strain evidence="5 6">A5K-106</strain>
    </source>
</reference>
<dbReference type="Pfam" id="PF13411">
    <property type="entry name" value="MerR_1"/>
    <property type="match status" value="1"/>
</dbReference>
<keyword evidence="1" id="KW-0805">Transcription regulation</keyword>
<dbReference type="KEGG" id="tact:SG35_010810"/>
<dbReference type="GO" id="GO:0003700">
    <property type="term" value="F:DNA-binding transcription factor activity"/>
    <property type="evidence" value="ECO:0007669"/>
    <property type="project" value="InterPro"/>
</dbReference>
<dbReference type="PROSITE" id="PS50937">
    <property type="entry name" value="HTH_MERR_2"/>
    <property type="match status" value="1"/>
</dbReference>
<dbReference type="EMBL" id="CP059735">
    <property type="protein sequence ID" value="WDE01073.1"/>
    <property type="molecule type" value="Genomic_DNA"/>
</dbReference>
<sequence>MQIGALCQSTGMSKDTIRFYEKIGLMGDIKRKANGYKDYSQGHVEQLKLLKHAKELGFTLNEIKELAGLFLSKSLPPQAMNDYLKKKALEIDEKIAKLQAFKQEIKDTLAGNCIYKEQLIKASAGAKKSS</sequence>
<dbReference type="InterPro" id="IPR009061">
    <property type="entry name" value="DNA-bd_dom_put_sf"/>
</dbReference>
<dbReference type="SMART" id="SM00422">
    <property type="entry name" value="HTH_MERR"/>
    <property type="match status" value="1"/>
</dbReference>
<dbReference type="Gene3D" id="1.10.1660.10">
    <property type="match status" value="1"/>
</dbReference>
<evidence type="ECO:0000256" key="2">
    <source>
        <dbReference type="ARBA" id="ARBA00023125"/>
    </source>
</evidence>
<protein>
    <submittedName>
        <fullName evidence="5">MerR family transcriptional regulator</fullName>
    </submittedName>
</protein>
<dbReference type="InterPro" id="IPR047057">
    <property type="entry name" value="MerR_fam"/>
</dbReference>
<dbReference type="Proteomes" id="UP000032568">
    <property type="component" value="Chromosome"/>
</dbReference>
<dbReference type="AlphaFoldDB" id="A0AAE9YX29"/>
<dbReference type="SUPFAM" id="SSF46955">
    <property type="entry name" value="Putative DNA-binding domain"/>
    <property type="match status" value="1"/>
</dbReference>
<keyword evidence="2" id="KW-0238">DNA-binding</keyword>
<dbReference type="InterPro" id="IPR000551">
    <property type="entry name" value="MerR-type_HTH_dom"/>
</dbReference>
<accession>A0AAE9YX29</accession>
<dbReference type="PANTHER" id="PTHR30204">
    <property type="entry name" value="REDOX-CYCLING DRUG-SENSING TRANSCRIPTIONAL ACTIVATOR SOXR"/>
    <property type="match status" value="1"/>
</dbReference>
<feature type="domain" description="HTH merR-type" evidence="4">
    <location>
        <begin position="1"/>
        <end position="69"/>
    </location>
</feature>
<evidence type="ECO:0000259" key="4">
    <source>
        <dbReference type="PROSITE" id="PS50937"/>
    </source>
</evidence>
<dbReference type="RefSeq" id="WP_044833495.1">
    <property type="nucleotide sequence ID" value="NZ_CP059735.1"/>
</dbReference>
<dbReference type="GO" id="GO:0003677">
    <property type="term" value="F:DNA binding"/>
    <property type="evidence" value="ECO:0007669"/>
    <property type="project" value="UniProtKB-KW"/>
</dbReference>
<evidence type="ECO:0000256" key="1">
    <source>
        <dbReference type="ARBA" id="ARBA00023015"/>
    </source>
</evidence>
<keyword evidence="3" id="KW-0804">Transcription</keyword>
<evidence type="ECO:0000256" key="3">
    <source>
        <dbReference type="ARBA" id="ARBA00023163"/>
    </source>
</evidence>
<dbReference type="PANTHER" id="PTHR30204:SF94">
    <property type="entry name" value="HEAVY METAL-DEPENDENT TRANSCRIPTIONAL REGULATOR HI_0293-RELATED"/>
    <property type="match status" value="1"/>
</dbReference>
<proteinExistence type="predicted"/>
<gene>
    <name evidence="5" type="ORF">SG35_010810</name>
</gene>
<evidence type="ECO:0000313" key="5">
    <source>
        <dbReference type="EMBL" id="WDE01073.1"/>
    </source>
</evidence>
<reference evidence="5 6" key="1">
    <citation type="journal article" date="2015" name="Genome Announc.">
        <title>Draft Genome Sequences of Marine Isolates of Thalassomonas viridans and Thalassomonas actiniarum.</title>
        <authorList>
            <person name="Olonade I."/>
            <person name="van Zyl L.J."/>
            <person name="Trindade M."/>
        </authorList>
    </citation>
    <scope>NUCLEOTIDE SEQUENCE [LARGE SCALE GENOMIC DNA]</scope>
    <source>
        <strain evidence="5 6">A5K-106</strain>
    </source>
</reference>
<keyword evidence="6" id="KW-1185">Reference proteome</keyword>
<name>A0AAE9YX29_9GAMM</name>
<dbReference type="PRINTS" id="PR00040">
    <property type="entry name" value="HTHMERR"/>
</dbReference>
<organism evidence="5 6">
    <name type="scientific">Thalassomonas actiniarum</name>
    <dbReference type="NCBI Taxonomy" id="485447"/>
    <lineage>
        <taxon>Bacteria</taxon>
        <taxon>Pseudomonadati</taxon>
        <taxon>Pseudomonadota</taxon>
        <taxon>Gammaproteobacteria</taxon>
        <taxon>Alteromonadales</taxon>
        <taxon>Colwelliaceae</taxon>
        <taxon>Thalassomonas</taxon>
    </lineage>
</organism>